<comment type="similarity">
    <text evidence="1 4">Belongs to the glycosyl hydrolase 3 family.</text>
</comment>
<dbReference type="InterPro" id="IPR026891">
    <property type="entry name" value="Fn3-like"/>
</dbReference>
<dbReference type="InterPro" id="IPR013783">
    <property type="entry name" value="Ig-like_fold"/>
</dbReference>
<sequence length="743" mass="78962">MTRRLATAVAAVVAMVVAGAGALAPVPGTAGAAQAAAGPCAAWMDRGKTADQRADALVAAMDLPQKLHMLTFDDPPWFLYYGTAGHVGATPELCIPDLVLSDAGSGVAGLQIATTTFPSGVAQASTWDPVLQRRLGRAIGKEAHQKGINVMLAPGMNIARTSFGGRNFEYFGEDPHLAARTAVSVIRGIQDNPVLADAKHFAVNNQETDRMTVDARVGERAMREIYLPAFEAAVKEARVGSVMCAYNRVNGPYACQNDALLTKVLRDDWGFDGFVVSDWGAVHSTARSAMAGLDLEMNAVESPLPTGGIYGAGNRFFGADHLRAALRSGALTRARLDDMVRNIVRPMFEHGLFDRPVRPGLLPFIRDVSSPAHLSLARRVAAEGTVLLKNRSALLPLDRAGGRTSAVIGWAANPVGAANATAGGGSSHGSGLPPRVVSPLQGILAQAARNGDRVVYVEGSTGLDARLAAAAADVAVVVATDGATEGSDRPDLGLRPSVCLTVFCSAIPIEQERMIEAATAANPRTVVVLDVGGPVRMPWLAKAGAVLVPWYGGLEHGNALADVLYGVREPGGRLPQTFPTAERQVPFTRAQYPGKAGRATYSEGLLVGYRWFDAKRKEPMFPFGYGLGYTRFRYSGLAVRRDGAGAVVSFRVTNTGGRAGADVPQVYVAAPAGRGEPPRQLKGFRKVRLAAGRSTQVRVRLDRRAFARWDSRRDRWAVDPGRYGVLVGPHSRDLRLRDSVRMG</sequence>
<keyword evidence="8" id="KW-1185">Reference proteome</keyword>
<proteinExistence type="inferred from homology"/>
<dbReference type="PANTHER" id="PTHR42715">
    <property type="entry name" value="BETA-GLUCOSIDASE"/>
    <property type="match status" value="1"/>
</dbReference>
<dbReference type="InterPro" id="IPR017853">
    <property type="entry name" value="GH"/>
</dbReference>
<dbReference type="Pfam" id="PF14310">
    <property type="entry name" value="Fn3-like"/>
    <property type="match status" value="1"/>
</dbReference>
<evidence type="ECO:0000313" key="7">
    <source>
        <dbReference type="EMBL" id="MBC2959938.1"/>
    </source>
</evidence>
<evidence type="ECO:0000259" key="6">
    <source>
        <dbReference type="SMART" id="SM01217"/>
    </source>
</evidence>
<keyword evidence="3" id="KW-0119">Carbohydrate metabolism</keyword>
<dbReference type="SUPFAM" id="SSF51445">
    <property type="entry name" value="(Trans)glycosidases"/>
    <property type="match status" value="1"/>
</dbReference>
<dbReference type="Gene3D" id="3.20.20.300">
    <property type="entry name" value="Glycoside hydrolase, family 3, N-terminal domain"/>
    <property type="match status" value="1"/>
</dbReference>
<dbReference type="PRINTS" id="PR00133">
    <property type="entry name" value="GLHYDRLASE3"/>
</dbReference>
<dbReference type="PROSITE" id="PS00775">
    <property type="entry name" value="GLYCOSYL_HYDROL_F3"/>
    <property type="match status" value="1"/>
</dbReference>
<comment type="caution">
    <text evidence="7">The sequence shown here is derived from an EMBL/GenBank/DDBJ whole genome shotgun (WGS) entry which is preliminary data.</text>
</comment>
<reference evidence="7 8" key="1">
    <citation type="submission" date="2020-08" db="EMBL/GenBank/DDBJ databases">
        <title>novel species in genus Nocardioides.</title>
        <authorList>
            <person name="Zhang G."/>
        </authorList>
    </citation>
    <scope>NUCLEOTIDE SEQUENCE [LARGE SCALE GENOMIC DNA]</scope>
    <source>
        <strain evidence="7 8">SC8A-24</strain>
    </source>
</reference>
<name>A0ABR6U6E3_9ACTN</name>
<evidence type="ECO:0000256" key="2">
    <source>
        <dbReference type="ARBA" id="ARBA00022801"/>
    </source>
</evidence>
<dbReference type="EMBL" id="JACMYC010000003">
    <property type="protein sequence ID" value="MBC2959938.1"/>
    <property type="molecule type" value="Genomic_DNA"/>
</dbReference>
<dbReference type="Gene3D" id="3.40.50.1700">
    <property type="entry name" value="Glycoside hydrolase family 3 C-terminal domain"/>
    <property type="match status" value="1"/>
</dbReference>
<dbReference type="Pfam" id="PF00933">
    <property type="entry name" value="Glyco_hydro_3"/>
    <property type="match status" value="1"/>
</dbReference>
<dbReference type="InterPro" id="IPR050288">
    <property type="entry name" value="Cellulose_deg_GH3"/>
</dbReference>
<keyword evidence="2 4" id="KW-0378">Hydrolase</keyword>
<feature type="chain" id="PRO_5047209220" evidence="5">
    <location>
        <begin position="21"/>
        <end position="743"/>
    </location>
</feature>
<evidence type="ECO:0000256" key="5">
    <source>
        <dbReference type="SAM" id="SignalP"/>
    </source>
</evidence>
<dbReference type="InterPro" id="IPR036881">
    <property type="entry name" value="Glyco_hydro_3_C_sf"/>
</dbReference>
<dbReference type="SMART" id="SM01217">
    <property type="entry name" value="Fn3_like"/>
    <property type="match status" value="1"/>
</dbReference>
<dbReference type="InterPro" id="IPR002772">
    <property type="entry name" value="Glyco_hydro_3_C"/>
</dbReference>
<dbReference type="InterPro" id="IPR001764">
    <property type="entry name" value="Glyco_hydro_3_N"/>
</dbReference>
<feature type="signal peptide" evidence="5">
    <location>
        <begin position="1"/>
        <end position="20"/>
    </location>
</feature>
<evidence type="ECO:0000313" key="8">
    <source>
        <dbReference type="Proteomes" id="UP000604001"/>
    </source>
</evidence>
<accession>A0ABR6U6E3</accession>
<feature type="domain" description="Fibronectin type III-like" evidence="6">
    <location>
        <begin position="662"/>
        <end position="731"/>
    </location>
</feature>
<dbReference type="Proteomes" id="UP000604001">
    <property type="component" value="Unassembled WGS sequence"/>
</dbReference>
<dbReference type="PANTHER" id="PTHR42715:SF10">
    <property type="entry name" value="BETA-GLUCOSIDASE"/>
    <property type="match status" value="1"/>
</dbReference>
<dbReference type="InterPro" id="IPR036962">
    <property type="entry name" value="Glyco_hydro_3_N_sf"/>
</dbReference>
<protein>
    <submittedName>
        <fullName evidence="7">Glycoside hydrolase family 3 C-terminal domain-containing protein</fullName>
    </submittedName>
</protein>
<dbReference type="GO" id="GO:0016787">
    <property type="term" value="F:hydrolase activity"/>
    <property type="evidence" value="ECO:0007669"/>
    <property type="project" value="UniProtKB-KW"/>
</dbReference>
<keyword evidence="4" id="KW-0326">Glycosidase</keyword>
<gene>
    <name evidence="7" type="ORF">H7344_06490</name>
</gene>
<evidence type="ECO:0000256" key="3">
    <source>
        <dbReference type="ARBA" id="ARBA00023277"/>
    </source>
</evidence>
<organism evidence="7 8">
    <name type="scientific">Nocardioides deserti</name>
    <dbReference type="NCBI Taxonomy" id="1588644"/>
    <lineage>
        <taxon>Bacteria</taxon>
        <taxon>Bacillati</taxon>
        <taxon>Actinomycetota</taxon>
        <taxon>Actinomycetes</taxon>
        <taxon>Propionibacteriales</taxon>
        <taxon>Nocardioidaceae</taxon>
        <taxon>Nocardioides</taxon>
    </lineage>
</organism>
<evidence type="ECO:0000256" key="1">
    <source>
        <dbReference type="ARBA" id="ARBA00005336"/>
    </source>
</evidence>
<dbReference type="Gene3D" id="2.60.40.10">
    <property type="entry name" value="Immunoglobulins"/>
    <property type="match status" value="1"/>
</dbReference>
<dbReference type="Pfam" id="PF01915">
    <property type="entry name" value="Glyco_hydro_3_C"/>
    <property type="match status" value="1"/>
</dbReference>
<dbReference type="SUPFAM" id="SSF52279">
    <property type="entry name" value="Beta-D-glucan exohydrolase, C-terminal domain"/>
    <property type="match status" value="1"/>
</dbReference>
<dbReference type="InterPro" id="IPR019800">
    <property type="entry name" value="Glyco_hydro_3_AS"/>
</dbReference>
<evidence type="ECO:0000256" key="4">
    <source>
        <dbReference type="RuleBase" id="RU361161"/>
    </source>
</evidence>
<keyword evidence="5" id="KW-0732">Signal</keyword>